<evidence type="ECO:0000313" key="10">
    <source>
        <dbReference type="EMBL" id="HHK69142.1"/>
    </source>
</evidence>
<evidence type="ECO:0000256" key="3">
    <source>
        <dbReference type="ARBA" id="ARBA00022676"/>
    </source>
</evidence>
<feature type="transmembrane region" description="Helical" evidence="8">
    <location>
        <begin position="20"/>
        <end position="36"/>
    </location>
</feature>
<proteinExistence type="predicted"/>
<evidence type="ECO:0000256" key="5">
    <source>
        <dbReference type="ARBA" id="ARBA00022692"/>
    </source>
</evidence>
<dbReference type="InterPro" id="IPR050297">
    <property type="entry name" value="LipidA_mod_glycosyltrf_83"/>
</dbReference>
<dbReference type="PANTHER" id="PTHR33908:SF11">
    <property type="entry name" value="MEMBRANE PROTEIN"/>
    <property type="match status" value="1"/>
</dbReference>
<reference evidence="10" key="1">
    <citation type="journal article" date="2020" name="mSystems">
        <title>Genome- and Community-Level Interaction Insights into Carbon Utilization and Element Cycling Functions of Hydrothermarchaeota in Hydrothermal Sediment.</title>
        <authorList>
            <person name="Zhou Z."/>
            <person name="Liu Y."/>
            <person name="Xu W."/>
            <person name="Pan J."/>
            <person name="Luo Z.H."/>
            <person name="Li M."/>
        </authorList>
    </citation>
    <scope>NUCLEOTIDE SEQUENCE [LARGE SCALE GENOMIC DNA]</scope>
    <source>
        <strain evidence="10">SpSt-1056</strain>
    </source>
</reference>
<evidence type="ECO:0000259" key="9">
    <source>
        <dbReference type="Pfam" id="PF13231"/>
    </source>
</evidence>
<dbReference type="Pfam" id="PF13231">
    <property type="entry name" value="PMT_2"/>
    <property type="match status" value="1"/>
</dbReference>
<dbReference type="GO" id="GO:0005886">
    <property type="term" value="C:plasma membrane"/>
    <property type="evidence" value="ECO:0007669"/>
    <property type="project" value="UniProtKB-SubCell"/>
</dbReference>
<evidence type="ECO:0000256" key="7">
    <source>
        <dbReference type="ARBA" id="ARBA00023136"/>
    </source>
</evidence>
<evidence type="ECO:0000256" key="8">
    <source>
        <dbReference type="SAM" id="Phobius"/>
    </source>
</evidence>
<evidence type="ECO:0000256" key="1">
    <source>
        <dbReference type="ARBA" id="ARBA00004651"/>
    </source>
</evidence>
<dbReference type="InterPro" id="IPR038731">
    <property type="entry name" value="RgtA/B/C-like"/>
</dbReference>
<dbReference type="GO" id="GO:0016763">
    <property type="term" value="F:pentosyltransferase activity"/>
    <property type="evidence" value="ECO:0007669"/>
    <property type="project" value="TreeGrafter"/>
</dbReference>
<evidence type="ECO:0000256" key="4">
    <source>
        <dbReference type="ARBA" id="ARBA00022679"/>
    </source>
</evidence>
<feature type="transmembrane region" description="Helical" evidence="8">
    <location>
        <begin position="387"/>
        <end position="409"/>
    </location>
</feature>
<keyword evidence="2" id="KW-1003">Cell membrane</keyword>
<comment type="caution">
    <text evidence="10">The sequence shown here is derived from an EMBL/GenBank/DDBJ whole genome shotgun (WGS) entry which is preliminary data.</text>
</comment>
<feature type="transmembrane region" description="Helical" evidence="8">
    <location>
        <begin position="416"/>
        <end position="435"/>
    </location>
</feature>
<organism evidence="10">
    <name type="scientific">Caldiarchaeum subterraneum</name>
    <dbReference type="NCBI Taxonomy" id="311458"/>
    <lineage>
        <taxon>Archaea</taxon>
        <taxon>Nitrososphaerota</taxon>
        <taxon>Candidatus Caldarchaeales</taxon>
        <taxon>Candidatus Caldarchaeaceae</taxon>
        <taxon>Candidatus Caldarchaeum</taxon>
    </lineage>
</organism>
<feature type="transmembrane region" description="Helical" evidence="8">
    <location>
        <begin position="228"/>
        <end position="247"/>
    </location>
</feature>
<dbReference type="PANTHER" id="PTHR33908">
    <property type="entry name" value="MANNOSYLTRANSFERASE YKCB-RELATED"/>
    <property type="match status" value="1"/>
</dbReference>
<evidence type="ECO:0000256" key="2">
    <source>
        <dbReference type="ARBA" id="ARBA00022475"/>
    </source>
</evidence>
<keyword evidence="5 8" id="KW-0812">Transmembrane</keyword>
<protein>
    <submittedName>
        <fullName evidence="10">Phospholipid carrier-dependent glycosyltransferase</fullName>
    </submittedName>
</protein>
<dbReference type="EMBL" id="DRWN01000068">
    <property type="protein sequence ID" value="HHK69142.1"/>
    <property type="molecule type" value="Genomic_DNA"/>
</dbReference>
<name>A0A7C5L8Q4_CALS0</name>
<feature type="domain" description="Glycosyltransferase RgtA/B/C/D-like" evidence="9">
    <location>
        <begin position="86"/>
        <end position="215"/>
    </location>
</feature>
<feature type="transmembrane region" description="Helical" evidence="8">
    <location>
        <begin position="362"/>
        <end position="381"/>
    </location>
</feature>
<keyword evidence="6 8" id="KW-1133">Transmembrane helix</keyword>
<feature type="transmembrane region" description="Helical" evidence="8">
    <location>
        <begin position="106"/>
        <end position="127"/>
    </location>
</feature>
<sequence>MTIQDILGRTYGKAGFHRTVALSVFLILFLLRLQVINTPSPSTAVENCIEPTGGSFPTECGFVFDEAHYIPAVRKMLRGEAVNNEHPPLSKALIALSMLAFGDNPLGWRFAPAVLSSASVALTPLIARHFTGRRELALAATILTATDVMYFNIGSIAMLDGPALFFLLAGTLLFLQKRHVTAAIFLGLAFLSKTATLFSVAGLLAYIFIQSYSRKRRLVEAVYEWSPVFEKTTLIVLAVAIGGLAVYDYTFKAFNTPFAHLDYILSYHSQLRYSCKEFELPLRCTVVEADGRRTVVDLPLSWISPISPFAAAPYHIVTVTAGDRSWHPVAYWGIYSPVWWTTALVAAYAAYFLIVSRGSDSLHTFVLAWIAFSYGPYLYLAHVLNRYVYTFYFLPTVPAIALGLPSVLAGDKFSKAVLYGVVFVQMAWFFIYFPVKSDLHIQILETLNLPR</sequence>
<dbReference type="AlphaFoldDB" id="A0A7C5L8Q4"/>
<gene>
    <name evidence="10" type="ORF">ENM11_08380</name>
</gene>
<comment type="subcellular location">
    <subcellularLocation>
        <location evidence="1">Cell membrane</location>
        <topology evidence="1">Multi-pass membrane protein</topology>
    </subcellularLocation>
</comment>
<keyword evidence="7 8" id="KW-0472">Membrane</keyword>
<accession>A0A7C5L8Q4</accession>
<keyword evidence="3" id="KW-0328">Glycosyltransferase</keyword>
<feature type="transmembrane region" description="Helical" evidence="8">
    <location>
        <begin position="181"/>
        <end position="208"/>
    </location>
</feature>
<keyword evidence="4 10" id="KW-0808">Transferase</keyword>
<feature type="transmembrane region" description="Helical" evidence="8">
    <location>
        <begin position="334"/>
        <end position="355"/>
    </location>
</feature>
<dbReference type="GO" id="GO:0008610">
    <property type="term" value="P:lipid biosynthetic process"/>
    <property type="evidence" value="ECO:0007669"/>
    <property type="project" value="UniProtKB-ARBA"/>
</dbReference>
<evidence type="ECO:0000256" key="6">
    <source>
        <dbReference type="ARBA" id="ARBA00022989"/>
    </source>
</evidence>
<feature type="transmembrane region" description="Helical" evidence="8">
    <location>
        <begin position="148"/>
        <end position="175"/>
    </location>
</feature>